<dbReference type="EMBL" id="CM026426">
    <property type="protein sequence ID" value="KAG0575018.1"/>
    <property type="molecule type" value="Genomic_DNA"/>
</dbReference>
<keyword evidence="2" id="KW-1185">Reference proteome</keyword>
<dbReference type="AlphaFoldDB" id="A0A8T0HXA7"/>
<comment type="caution">
    <text evidence="1">The sequence shown here is derived from an EMBL/GenBank/DDBJ whole genome shotgun (WGS) entry which is preliminary data.</text>
</comment>
<organism evidence="1 2">
    <name type="scientific">Ceratodon purpureus</name>
    <name type="common">Fire moss</name>
    <name type="synonym">Dicranum purpureum</name>
    <dbReference type="NCBI Taxonomy" id="3225"/>
    <lineage>
        <taxon>Eukaryota</taxon>
        <taxon>Viridiplantae</taxon>
        <taxon>Streptophyta</taxon>
        <taxon>Embryophyta</taxon>
        <taxon>Bryophyta</taxon>
        <taxon>Bryophytina</taxon>
        <taxon>Bryopsida</taxon>
        <taxon>Dicranidae</taxon>
        <taxon>Pseudoditrichales</taxon>
        <taxon>Ditrichaceae</taxon>
        <taxon>Ceratodon</taxon>
    </lineage>
</organism>
<evidence type="ECO:0000313" key="2">
    <source>
        <dbReference type="Proteomes" id="UP000822688"/>
    </source>
</evidence>
<dbReference type="Proteomes" id="UP000822688">
    <property type="component" value="Chromosome V"/>
</dbReference>
<proteinExistence type="predicted"/>
<name>A0A8T0HXA7_CERPU</name>
<gene>
    <name evidence="1" type="ORF">KC19_VG311400</name>
</gene>
<sequence>MRSLTSWVLSGVTCRSDTSTNRDSWASGWEPSLRLPGLIPQLCPPSSRESGSHGSVLRRRLQFPVSDSRRLHAICLSTEFFSAGRLEIIFDLLLTSVRDLCVSVWIGLLAGNL</sequence>
<evidence type="ECO:0000313" key="1">
    <source>
        <dbReference type="EMBL" id="KAG0575018.1"/>
    </source>
</evidence>
<accession>A0A8T0HXA7</accession>
<protein>
    <submittedName>
        <fullName evidence="1">Uncharacterized protein</fullName>
    </submittedName>
</protein>
<reference evidence="1" key="1">
    <citation type="submission" date="2020-06" db="EMBL/GenBank/DDBJ databases">
        <title>WGS assembly of Ceratodon purpureus strain R40.</title>
        <authorList>
            <person name="Carey S.B."/>
            <person name="Jenkins J."/>
            <person name="Shu S."/>
            <person name="Lovell J.T."/>
            <person name="Sreedasyam A."/>
            <person name="Maumus F."/>
            <person name="Tiley G.P."/>
            <person name="Fernandez-Pozo N."/>
            <person name="Barry K."/>
            <person name="Chen C."/>
            <person name="Wang M."/>
            <person name="Lipzen A."/>
            <person name="Daum C."/>
            <person name="Saski C.A."/>
            <person name="Payton A.C."/>
            <person name="Mcbreen J.C."/>
            <person name="Conrad R.E."/>
            <person name="Kollar L.M."/>
            <person name="Olsson S."/>
            <person name="Huttunen S."/>
            <person name="Landis J.B."/>
            <person name="Wickett N.J."/>
            <person name="Johnson M.G."/>
            <person name="Rensing S.A."/>
            <person name="Grimwood J."/>
            <person name="Schmutz J."/>
            <person name="Mcdaniel S.F."/>
        </authorList>
    </citation>
    <scope>NUCLEOTIDE SEQUENCE</scope>
    <source>
        <strain evidence="1">R40</strain>
    </source>
</reference>